<comment type="caution">
    <text evidence="2">The sequence shown here is derived from an EMBL/GenBank/DDBJ whole genome shotgun (WGS) entry which is preliminary data.</text>
</comment>
<dbReference type="PANTHER" id="PTHR11739">
    <property type="entry name" value="CITRATE SYNTHASE"/>
    <property type="match status" value="1"/>
</dbReference>
<organism evidence="2 3">
    <name type="scientific">Phenylobacterium conjunctum</name>
    <dbReference type="NCBI Taxonomy" id="1298959"/>
    <lineage>
        <taxon>Bacteria</taxon>
        <taxon>Pseudomonadati</taxon>
        <taxon>Pseudomonadota</taxon>
        <taxon>Alphaproteobacteria</taxon>
        <taxon>Caulobacterales</taxon>
        <taxon>Caulobacteraceae</taxon>
        <taxon>Phenylobacterium</taxon>
    </lineage>
</organism>
<dbReference type="EC" id="2.3.3.16" evidence="2"/>
<dbReference type="InterPro" id="IPR036969">
    <property type="entry name" value="Citrate_synthase_sf"/>
</dbReference>
<keyword evidence="3" id="KW-1185">Reference proteome</keyword>
<comment type="similarity">
    <text evidence="1">Belongs to the citrate synthase family.</text>
</comment>
<name>A0ABW3T3Q2_9CAUL</name>
<reference evidence="3" key="1">
    <citation type="journal article" date="2019" name="Int. J. Syst. Evol. Microbiol.">
        <title>The Global Catalogue of Microorganisms (GCM) 10K type strain sequencing project: providing services to taxonomists for standard genome sequencing and annotation.</title>
        <authorList>
            <consortium name="The Broad Institute Genomics Platform"/>
            <consortium name="The Broad Institute Genome Sequencing Center for Infectious Disease"/>
            <person name="Wu L."/>
            <person name="Ma J."/>
        </authorList>
    </citation>
    <scope>NUCLEOTIDE SEQUENCE [LARGE SCALE GENOMIC DNA]</scope>
    <source>
        <strain evidence="3">CCUG 55074</strain>
    </source>
</reference>
<protein>
    <submittedName>
        <fullName evidence="2">Citrate synthase</fullName>
        <ecNumber evidence="2">2.3.3.16</ecNumber>
    </submittedName>
</protein>
<dbReference type="PRINTS" id="PR00143">
    <property type="entry name" value="CITRTSNTHASE"/>
</dbReference>
<dbReference type="GO" id="GO:0036440">
    <property type="term" value="F:citrate synthase activity"/>
    <property type="evidence" value="ECO:0007669"/>
    <property type="project" value="UniProtKB-EC"/>
</dbReference>
<dbReference type="Gene3D" id="1.10.580.10">
    <property type="entry name" value="Citrate Synthase, domain 1"/>
    <property type="match status" value="1"/>
</dbReference>
<dbReference type="EMBL" id="JBHTLQ010000032">
    <property type="protein sequence ID" value="MFD1191655.1"/>
    <property type="molecule type" value="Genomic_DNA"/>
</dbReference>
<dbReference type="InterPro" id="IPR002020">
    <property type="entry name" value="Citrate_synthase"/>
</dbReference>
<sequence length="230" mass="23886">APDPALGHVADILRMLRGAAPAPAEAQAVDAYLMTVCDHGLNASTFAARVVASTRAGLTSAVLAGISALKGPLHGGAPGPVIDMLDGIGAPENARAWIEAALARGDRLMGFGHRVYKVRDPRADALKGAIRRMGAAGAAKRGRLEFAEAVEKAALDILKAHKPDRPLDTNVEFYTALLLEALAFPPSAFTCVFAMGRTAGWLAHAREQLAGGRLIRPASVYVGPTPKAAA</sequence>
<gene>
    <name evidence="2" type="ORF">ACFQ27_13785</name>
</gene>
<dbReference type="InterPro" id="IPR016142">
    <property type="entry name" value="Citrate_synth-like_lrg_a-sub"/>
</dbReference>
<dbReference type="InterPro" id="IPR019810">
    <property type="entry name" value="Citrate_synthase_AS"/>
</dbReference>
<dbReference type="RefSeq" id="WP_377353990.1">
    <property type="nucleotide sequence ID" value="NZ_JBHTLQ010000032.1"/>
</dbReference>
<accession>A0ABW3T3Q2</accession>
<dbReference type="Proteomes" id="UP001597216">
    <property type="component" value="Unassembled WGS sequence"/>
</dbReference>
<evidence type="ECO:0000313" key="2">
    <source>
        <dbReference type="EMBL" id="MFD1191655.1"/>
    </source>
</evidence>
<evidence type="ECO:0000256" key="1">
    <source>
        <dbReference type="RuleBase" id="RU003406"/>
    </source>
</evidence>
<dbReference type="NCBIfam" id="NF009005">
    <property type="entry name" value="PRK12350.1"/>
    <property type="match status" value="1"/>
</dbReference>
<dbReference type="PANTHER" id="PTHR11739:SF23">
    <property type="entry name" value="CITRATE SYNTHASE 2-RELATED"/>
    <property type="match status" value="1"/>
</dbReference>
<evidence type="ECO:0000313" key="3">
    <source>
        <dbReference type="Proteomes" id="UP001597216"/>
    </source>
</evidence>
<feature type="non-terminal residue" evidence="2">
    <location>
        <position position="1"/>
    </location>
</feature>
<keyword evidence="1 2" id="KW-0808">Transferase</keyword>
<keyword evidence="2" id="KW-0012">Acyltransferase</keyword>
<dbReference type="PROSITE" id="PS00480">
    <property type="entry name" value="CITRATE_SYNTHASE"/>
    <property type="match status" value="1"/>
</dbReference>
<proteinExistence type="inferred from homology"/>
<dbReference type="SUPFAM" id="SSF48256">
    <property type="entry name" value="Citrate synthase"/>
    <property type="match status" value="1"/>
</dbReference>
<dbReference type="Pfam" id="PF00285">
    <property type="entry name" value="Citrate_synt"/>
    <property type="match status" value="1"/>
</dbReference>